<dbReference type="Proteomes" id="UP000494245">
    <property type="component" value="Unassembled WGS sequence"/>
</dbReference>
<name>A0A6V8LQW2_9BACT</name>
<dbReference type="AlphaFoldDB" id="A0A6V8LQW2"/>
<feature type="region of interest" description="Disordered" evidence="7">
    <location>
        <begin position="1"/>
        <end position="37"/>
    </location>
</feature>
<evidence type="ECO:0000256" key="2">
    <source>
        <dbReference type="ARBA" id="ARBA00022475"/>
    </source>
</evidence>
<evidence type="ECO:0000256" key="4">
    <source>
        <dbReference type="ARBA" id="ARBA00022989"/>
    </source>
</evidence>
<dbReference type="EMBL" id="BLTE01000001">
    <property type="protein sequence ID" value="GFK92728.1"/>
    <property type="molecule type" value="Genomic_DNA"/>
</dbReference>
<keyword evidence="5 6" id="KW-0472">Membrane</keyword>
<dbReference type="InterPro" id="IPR032816">
    <property type="entry name" value="VTT_dom"/>
</dbReference>
<feature type="transmembrane region" description="Helical" evidence="6">
    <location>
        <begin position="82"/>
        <end position="101"/>
    </location>
</feature>
<feature type="transmembrane region" description="Helical" evidence="6">
    <location>
        <begin position="238"/>
        <end position="255"/>
    </location>
</feature>
<evidence type="ECO:0000256" key="5">
    <source>
        <dbReference type="ARBA" id="ARBA00023136"/>
    </source>
</evidence>
<keyword evidence="3 6" id="KW-0812">Transmembrane</keyword>
<feature type="transmembrane region" description="Helical" evidence="6">
    <location>
        <begin position="202"/>
        <end position="218"/>
    </location>
</feature>
<keyword evidence="2 6" id="KW-1003">Cell membrane</keyword>
<keyword evidence="4 6" id="KW-1133">Transmembrane helix</keyword>
<feature type="domain" description="VTT" evidence="8">
    <location>
        <begin position="106"/>
        <end position="221"/>
    </location>
</feature>
<proteinExistence type="inferred from homology"/>
<gene>
    <name evidence="9" type="ORF">NNJEOMEG_00555</name>
</gene>
<evidence type="ECO:0000256" key="7">
    <source>
        <dbReference type="SAM" id="MobiDB-lite"/>
    </source>
</evidence>
<evidence type="ECO:0000313" key="9">
    <source>
        <dbReference type="EMBL" id="GFK92728.1"/>
    </source>
</evidence>
<evidence type="ECO:0000256" key="1">
    <source>
        <dbReference type="ARBA" id="ARBA00004651"/>
    </source>
</evidence>
<dbReference type="Pfam" id="PF09335">
    <property type="entry name" value="VTT_dom"/>
    <property type="match status" value="1"/>
</dbReference>
<protein>
    <recommendedName>
        <fullName evidence="6">TVP38/TMEM64 family membrane protein</fullName>
    </recommendedName>
</protein>
<evidence type="ECO:0000256" key="3">
    <source>
        <dbReference type="ARBA" id="ARBA00022692"/>
    </source>
</evidence>
<feature type="transmembrane region" description="Helical" evidence="6">
    <location>
        <begin position="44"/>
        <end position="62"/>
    </location>
</feature>
<dbReference type="InterPro" id="IPR015414">
    <property type="entry name" value="TMEM64"/>
</dbReference>
<comment type="caution">
    <text evidence="9">The sequence shown here is derived from an EMBL/GenBank/DDBJ whole genome shotgun (WGS) entry which is preliminary data.</text>
</comment>
<reference evidence="9 10" key="1">
    <citation type="submission" date="2020-04" db="EMBL/GenBank/DDBJ databases">
        <authorList>
            <consortium name="Desulfovibrio sp. FSS-1 genome sequencing consortium"/>
            <person name="Shimoshige H."/>
            <person name="Kobayashi H."/>
            <person name="Maekawa T."/>
        </authorList>
    </citation>
    <scope>NUCLEOTIDE SEQUENCE [LARGE SCALE GENOMIC DNA]</scope>
    <source>
        <strain evidence="9 10">SIID29052-01</strain>
    </source>
</reference>
<evidence type="ECO:0000313" key="10">
    <source>
        <dbReference type="Proteomes" id="UP000494245"/>
    </source>
</evidence>
<organism evidence="9 10">
    <name type="scientific">Fundidesulfovibrio magnetotacticus</name>
    <dbReference type="NCBI Taxonomy" id="2730080"/>
    <lineage>
        <taxon>Bacteria</taxon>
        <taxon>Pseudomonadati</taxon>
        <taxon>Thermodesulfobacteriota</taxon>
        <taxon>Desulfovibrionia</taxon>
        <taxon>Desulfovibrionales</taxon>
        <taxon>Desulfovibrionaceae</taxon>
        <taxon>Fundidesulfovibrio</taxon>
    </lineage>
</organism>
<evidence type="ECO:0000259" key="8">
    <source>
        <dbReference type="Pfam" id="PF09335"/>
    </source>
</evidence>
<accession>A0A6V8LQW2</accession>
<sequence>MQQTPPHHPTDSRPVSPPGSPADAAKARVRPSGARPMGSWRRALPWWLLAAVLVLAFAAWGASADEVLDAAREWSLRHRAFVQANAAACWLGMLAAGSVAINCPIPVAALLKVLAGFFFGLEAGVALNVAMSLSGGLAGLAATRHLFYRSLHARFGRTLAKASLEMARNGFWYVLSARLLMVTPFFLVNVAAGLSGIRKRRFLLATGLGVLPSSFIYALTGGRLEQVRTVSDFASSDFALAMGLLAVCAVLPALARRRG</sequence>
<comment type="subcellular location">
    <subcellularLocation>
        <location evidence="1 6">Cell membrane</location>
        <topology evidence="1 6">Multi-pass membrane protein</topology>
    </subcellularLocation>
</comment>
<dbReference type="GO" id="GO:0005886">
    <property type="term" value="C:plasma membrane"/>
    <property type="evidence" value="ECO:0007669"/>
    <property type="project" value="UniProtKB-SubCell"/>
</dbReference>
<evidence type="ECO:0000256" key="6">
    <source>
        <dbReference type="RuleBase" id="RU366058"/>
    </source>
</evidence>
<feature type="transmembrane region" description="Helical" evidence="6">
    <location>
        <begin position="171"/>
        <end position="190"/>
    </location>
</feature>
<feature type="transmembrane region" description="Helical" evidence="6">
    <location>
        <begin position="113"/>
        <end position="142"/>
    </location>
</feature>
<dbReference type="PANTHER" id="PTHR12677">
    <property type="entry name" value="GOLGI APPARATUS MEMBRANE PROTEIN TVP38-RELATED"/>
    <property type="match status" value="1"/>
</dbReference>
<dbReference type="PANTHER" id="PTHR12677:SF59">
    <property type="entry name" value="GOLGI APPARATUS MEMBRANE PROTEIN TVP38-RELATED"/>
    <property type="match status" value="1"/>
</dbReference>
<comment type="similarity">
    <text evidence="6">Belongs to the TVP38/TMEM64 family.</text>
</comment>
<reference evidence="9 10" key="2">
    <citation type="submission" date="2020-05" db="EMBL/GenBank/DDBJ databases">
        <title>Draft genome sequence of Desulfovibrio sp. strainFSS-1.</title>
        <authorList>
            <person name="Shimoshige H."/>
            <person name="Kobayashi H."/>
            <person name="Maekawa T."/>
        </authorList>
    </citation>
    <scope>NUCLEOTIDE SEQUENCE [LARGE SCALE GENOMIC DNA]</scope>
    <source>
        <strain evidence="9 10">SIID29052-01</strain>
    </source>
</reference>
<keyword evidence="10" id="KW-1185">Reference proteome</keyword>